<accession>A0A3S9Z9M1</accession>
<evidence type="ECO:0000256" key="2">
    <source>
        <dbReference type="ARBA" id="ARBA00022801"/>
    </source>
</evidence>
<feature type="domain" description="Nudix hydrolase" evidence="4">
    <location>
        <begin position="147"/>
        <end position="281"/>
    </location>
</feature>
<dbReference type="PANTHER" id="PTHR43046:SF16">
    <property type="entry name" value="ADP-RIBOSE PYROPHOSPHATASE YJHB-RELATED"/>
    <property type="match status" value="1"/>
</dbReference>
<dbReference type="EMBL" id="CP034687">
    <property type="protein sequence ID" value="AZS84466.1"/>
    <property type="molecule type" value="Genomic_DNA"/>
</dbReference>
<dbReference type="PROSITE" id="PS00893">
    <property type="entry name" value="NUDIX_BOX"/>
    <property type="match status" value="1"/>
</dbReference>
<feature type="region of interest" description="Disordered" evidence="3">
    <location>
        <begin position="1"/>
        <end position="35"/>
    </location>
</feature>
<reference evidence="5 7" key="2">
    <citation type="submission" date="2018-12" db="EMBL/GenBank/DDBJ databases">
        <title>Streptomyces griseoviridis F1-27 complete genome.</title>
        <authorList>
            <person name="Mariita R.M."/>
            <person name="Sello J.K."/>
        </authorList>
    </citation>
    <scope>NUCLEOTIDE SEQUENCE [LARGE SCALE GENOMIC DNA]</scope>
    <source>
        <strain evidence="5 7">F1-27</strain>
    </source>
</reference>
<dbReference type="SUPFAM" id="SSF55811">
    <property type="entry name" value="Nudix"/>
    <property type="match status" value="1"/>
</dbReference>
<sequence>MSTVRAGLPCRRTPRRAQGFEEAPQRVEASRSRTRPTPLRLKLDRLGGVRQRAPESLRSQAAYALNSSCFGRPTVPCVLPARSRRYHPDALAEALTEPIPSPVARPRALQLSRSQDGSPRAWAKALRPARSTGLRSCRHVEEEKALPYRSLIGLHLVLIEQDRVLLGLRAGTAWCDGWWHVPAGHLEEGESFLAGMVREAREELGIALEEADLVVAHTVHDYDPKTRESRLQVFFTAKQYAGRPHAAEPDKCAELRWWPLSALPENLVRYTRLALICIQRGQSASTLGWPDAC</sequence>
<protein>
    <submittedName>
        <fullName evidence="5">NUDIX domain-containing protein</fullName>
    </submittedName>
</protein>
<evidence type="ECO:0000313" key="6">
    <source>
        <dbReference type="EMBL" id="QCN88677.1"/>
    </source>
</evidence>
<reference evidence="6 8" key="1">
    <citation type="submission" date="2018-04" db="EMBL/GenBank/DDBJ databases">
        <title>Complete genome sequences of Streptomyces griseoviridis K61 and characterization of antagonistic properties of biological control agents.</title>
        <authorList>
            <person name="Mariita R.M."/>
            <person name="Sello J.K."/>
        </authorList>
    </citation>
    <scope>NUCLEOTIDE SEQUENCE [LARGE SCALE GENOMIC DNA]</scope>
    <source>
        <strain evidence="6 8">K61</strain>
    </source>
</reference>
<dbReference type="CDD" id="cd04683">
    <property type="entry name" value="NUDIX_Hydrolase"/>
    <property type="match status" value="1"/>
</dbReference>
<dbReference type="InterPro" id="IPR020084">
    <property type="entry name" value="NUDIX_hydrolase_CS"/>
</dbReference>
<dbReference type="KEGG" id="sgd:ELQ87_09335"/>
<dbReference type="InterPro" id="IPR015797">
    <property type="entry name" value="NUDIX_hydrolase-like_dom_sf"/>
</dbReference>
<proteinExistence type="predicted"/>
<name>A0A3S9Z9M1_STRGD</name>
<evidence type="ECO:0000256" key="3">
    <source>
        <dbReference type="SAM" id="MobiDB-lite"/>
    </source>
</evidence>
<dbReference type="Gene3D" id="3.90.79.10">
    <property type="entry name" value="Nucleoside Triphosphate Pyrophosphohydrolase"/>
    <property type="match status" value="1"/>
</dbReference>
<evidence type="ECO:0000313" key="7">
    <source>
        <dbReference type="Proteomes" id="UP000271291"/>
    </source>
</evidence>
<dbReference type="AlphaFoldDB" id="A0A3S9Z9M1"/>
<evidence type="ECO:0000256" key="1">
    <source>
        <dbReference type="ARBA" id="ARBA00001946"/>
    </source>
</evidence>
<dbReference type="OrthoDB" id="21568at2"/>
<keyword evidence="2" id="KW-0378">Hydrolase</keyword>
<keyword evidence="8" id="KW-1185">Reference proteome</keyword>
<organism evidence="5 7">
    <name type="scientific">Streptomyces griseoviridis</name>
    <dbReference type="NCBI Taxonomy" id="45398"/>
    <lineage>
        <taxon>Bacteria</taxon>
        <taxon>Bacillati</taxon>
        <taxon>Actinomycetota</taxon>
        <taxon>Actinomycetes</taxon>
        <taxon>Kitasatosporales</taxon>
        <taxon>Streptomycetaceae</taxon>
        <taxon>Streptomyces</taxon>
    </lineage>
</organism>
<dbReference type="EMBL" id="CP029078">
    <property type="protein sequence ID" value="QCN88677.1"/>
    <property type="molecule type" value="Genomic_DNA"/>
</dbReference>
<evidence type="ECO:0000313" key="5">
    <source>
        <dbReference type="EMBL" id="AZS84466.1"/>
    </source>
</evidence>
<dbReference type="Proteomes" id="UP000271291">
    <property type="component" value="Chromosome"/>
</dbReference>
<dbReference type="GO" id="GO:0016787">
    <property type="term" value="F:hydrolase activity"/>
    <property type="evidence" value="ECO:0007669"/>
    <property type="project" value="UniProtKB-KW"/>
</dbReference>
<dbReference type="PROSITE" id="PS51462">
    <property type="entry name" value="NUDIX"/>
    <property type="match status" value="1"/>
</dbReference>
<dbReference type="PANTHER" id="PTHR43046">
    <property type="entry name" value="GDP-MANNOSE MANNOSYL HYDROLASE"/>
    <property type="match status" value="1"/>
</dbReference>
<evidence type="ECO:0000259" key="4">
    <source>
        <dbReference type="PROSITE" id="PS51462"/>
    </source>
</evidence>
<gene>
    <name evidence="6" type="ORF">DDJ31_29990</name>
    <name evidence="5" type="ORF">ELQ87_09335</name>
</gene>
<dbReference type="Pfam" id="PF00293">
    <property type="entry name" value="NUDIX"/>
    <property type="match status" value="1"/>
</dbReference>
<comment type="cofactor">
    <cofactor evidence="1">
        <name>Mg(2+)</name>
        <dbReference type="ChEBI" id="CHEBI:18420"/>
    </cofactor>
</comment>
<dbReference type="Proteomes" id="UP000501753">
    <property type="component" value="Chromosome"/>
</dbReference>
<evidence type="ECO:0000313" key="8">
    <source>
        <dbReference type="Proteomes" id="UP000501753"/>
    </source>
</evidence>
<dbReference type="InterPro" id="IPR000086">
    <property type="entry name" value="NUDIX_hydrolase_dom"/>
</dbReference>